<sequence>MAAFVIGTLFLAIDLLVRKFPNILAGYSRLSQPDKENAEKNGLPFYASILFCVMGIVTFLGFPLSIWLDQPSLIPGIISLVCIVGLIIAVVGGNFIINNRLR</sequence>
<dbReference type="EMBL" id="JACIJO010000001">
    <property type="protein sequence ID" value="MBB6324407.1"/>
    <property type="molecule type" value="Genomic_DNA"/>
</dbReference>
<dbReference type="RefSeq" id="WP_184492393.1">
    <property type="nucleotide sequence ID" value="NZ_JACIJO010000001.1"/>
</dbReference>
<evidence type="ECO:0000313" key="3">
    <source>
        <dbReference type="Proteomes" id="UP000588604"/>
    </source>
</evidence>
<feature type="transmembrane region" description="Helical" evidence="1">
    <location>
        <begin position="43"/>
        <end position="66"/>
    </location>
</feature>
<keyword evidence="1" id="KW-1133">Transmembrane helix</keyword>
<dbReference type="InterPro" id="IPR017259">
    <property type="entry name" value="UCP037672"/>
</dbReference>
<name>A0A841MFX7_9BACT</name>
<reference evidence="2 3" key="1">
    <citation type="submission" date="2020-08" db="EMBL/GenBank/DDBJ databases">
        <title>Genomic Encyclopedia of Type Strains, Phase IV (KMG-IV): sequencing the most valuable type-strain genomes for metagenomic binning, comparative biology and taxonomic classification.</title>
        <authorList>
            <person name="Goeker M."/>
        </authorList>
    </citation>
    <scope>NUCLEOTIDE SEQUENCE [LARGE SCALE GENOMIC DNA]</scope>
    <source>
        <strain evidence="2 3">DSM 102044</strain>
    </source>
</reference>
<evidence type="ECO:0000256" key="1">
    <source>
        <dbReference type="SAM" id="Phobius"/>
    </source>
</evidence>
<keyword evidence="3" id="KW-1185">Reference proteome</keyword>
<accession>A0A841MFX7</accession>
<keyword evidence="1" id="KW-0472">Membrane</keyword>
<keyword evidence="1" id="KW-0812">Transmembrane</keyword>
<feature type="transmembrane region" description="Helical" evidence="1">
    <location>
        <begin position="73"/>
        <end position="97"/>
    </location>
</feature>
<gene>
    <name evidence="2" type="ORF">FHS59_000022</name>
</gene>
<dbReference type="Pfam" id="PF12650">
    <property type="entry name" value="DUF3784"/>
    <property type="match status" value="1"/>
</dbReference>
<dbReference type="AlphaFoldDB" id="A0A841MFX7"/>
<dbReference type="Proteomes" id="UP000588604">
    <property type="component" value="Unassembled WGS sequence"/>
</dbReference>
<organism evidence="2 3">
    <name type="scientific">Algoriphagus iocasae</name>
    <dbReference type="NCBI Taxonomy" id="1836499"/>
    <lineage>
        <taxon>Bacteria</taxon>
        <taxon>Pseudomonadati</taxon>
        <taxon>Bacteroidota</taxon>
        <taxon>Cytophagia</taxon>
        <taxon>Cytophagales</taxon>
        <taxon>Cyclobacteriaceae</taxon>
        <taxon>Algoriphagus</taxon>
    </lineage>
</organism>
<protein>
    <recommendedName>
        <fullName evidence="4">DUF3784 domain-containing protein</fullName>
    </recommendedName>
</protein>
<comment type="caution">
    <text evidence="2">The sequence shown here is derived from an EMBL/GenBank/DDBJ whole genome shotgun (WGS) entry which is preliminary data.</text>
</comment>
<evidence type="ECO:0008006" key="4">
    <source>
        <dbReference type="Google" id="ProtNLM"/>
    </source>
</evidence>
<evidence type="ECO:0000313" key="2">
    <source>
        <dbReference type="EMBL" id="MBB6324407.1"/>
    </source>
</evidence>
<proteinExistence type="predicted"/>